<evidence type="ECO:0000313" key="9">
    <source>
        <dbReference type="Proteomes" id="UP001164286"/>
    </source>
</evidence>
<evidence type="ECO:0000256" key="3">
    <source>
        <dbReference type="ARBA" id="ARBA00022801"/>
    </source>
</evidence>
<dbReference type="PROSITE" id="PS00383">
    <property type="entry name" value="TYR_PHOSPHATASE_1"/>
    <property type="match status" value="1"/>
</dbReference>
<accession>A0AA38LS18</accession>
<keyword evidence="4" id="KW-0904">Protein phosphatase</keyword>
<evidence type="ECO:0000256" key="4">
    <source>
        <dbReference type="ARBA" id="ARBA00022912"/>
    </source>
</evidence>
<dbReference type="PROSITE" id="PS50054">
    <property type="entry name" value="TYR_PHOSPHATASE_DUAL"/>
    <property type="match status" value="1"/>
</dbReference>
<dbReference type="InterPro" id="IPR029021">
    <property type="entry name" value="Prot-tyrosine_phosphatase-like"/>
</dbReference>
<dbReference type="CDD" id="cd14498">
    <property type="entry name" value="DSP"/>
    <property type="match status" value="1"/>
</dbReference>
<dbReference type="GO" id="GO:0004725">
    <property type="term" value="F:protein tyrosine phosphatase activity"/>
    <property type="evidence" value="ECO:0007669"/>
    <property type="project" value="UniProtKB-EC"/>
</dbReference>
<dbReference type="EC" id="3.1.3.48" evidence="2"/>
<dbReference type="GO" id="GO:0005634">
    <property type="term" value="C:nucleus"/>
    <property type="evidence" value="ECO:0007669"/>
    <property type="project" value="TreeGrafter"/>
</dbReference>
<dbReference type="EMBL" id="JAKWFO010000016">
    <property type="protein sequence ID" value="KAI9632039.1"/>
    <property type="molecule type" value="Genomic_DNA"/>
</dbReference>
<dbReference type="Pfam" id="PF00782">
    <property type="entry name" value="DSPc"/>
    <property type="match status" value="1"/>
</dbReference>
<evidence type="ECO:0000256" key="5">
    <source>
        <dbReference type="SAM" id="MobiDB-lite"/>
    </source>
</evidence>
<dbReference type="SMART" id="SM00195">
    <property type="entry name" value="DSPc"/>
    <property type="match status" value="1"/>
</dbReference>
<evidence type="ECO:0000259" key="7">
    <source>
        <dbReference type="PROSITE" id="PS50056"/>
    </source>
</evidence>
<feature type="compositionally biased region" description="Acidic residues" evidence="5">
    <location>
        <begin position="65"/>
        <end position="86"/>
    </location>
</feature>
<dbReference type="GeneID" id="77725611"/>
<feature type="compositionally biased region" description="Low complexity" evidence="5">
    <location>
        <begin position="524"/>
        <end position="534"/>
    </location>
</feature>
<evidence type="ECO:0000256" key="1">
    <source>
        <dbReference type="ARBA" id="ARBA00008601"/>
    </source>
</evidence>
<dbReference type="InterPro" id="IPR016130">
    <property type="entry name" value="Tyr_Pase_AS"/>
</dbReference>
<keyword evidence="3" id="KW-0378">Hydrolase</keyword>
<keyword evidence="9" id="KW-1185">Reference proteome</keyword>
<dbReference type="InterPro" id="IPR000387">
    <property type="entry name" value="Tyr_Pase_dom"/>
</dbReference>
<feature type="compositionally biased region" description="Polar residues" evidence="5">
    <location>
        <begin position="1"/>
        <end position="11"/>
    </location>
</feature>
<dbReference type="InterPro" id="IPR000340">
    <property type="entry name" value="Dual-sp_phosphatase_cat-dom"/>
</dbReference>
<gene>
    <name evidence="8" type="ORF">MKK02DRAFT_21395</name>
</gene>
<dbReference type="GO" id="GO:0008138">
    <property type="term" value="F:protein tyrosine/serine/threonine phosphatase activity"/>
    <property type="evidence" value="ECO:0007669"/>
    <property type="project" value="TreeGrafter"/>
</dbReference>
<sequence length="664" mass="70768">MPTRSKSTLTANAPYDAAKPDDEAVDDVIEQVEDTGSLERAARKLGLYAKLAGYVRAQVKKADEEFAVDDDEDEDEEEDGEGEDVAMEMKNGDGDRSDVEEVIHLQEIVGGLWVGDLVAAMDSEGLDARGITNIVSLLRPRLSFPPHFSVFALEIDDSPDTDILSHLPTCVSWIGEALRKRERALSSPSSPIDPSIEEGPREPLIRQLSPTQPGGVLIHCQAGMSRSATVASAYLMTALSLPPSEAVDMVRLYRPVIDPSETFLHQLGLFHSGDGKVTLRDRSTRHFYMERNATSFMNGQTSSPAVDKMAKYPATPTPSAPASPMGGLGRRKIRCRTCRRFLAVREHMMDHILDQAPVSRPRTPSNFSLPAPLQMHRLSDAGSRRGSAVSDIVNPLTGLPGARSRQPSMSSDRPNLNSPFSPLTPISPTDPSESGSVPFPRASTPGLTLTARALISTGTAQSLSVESPGEMTPAHPGDQPPMAAPSMPNRRAASSRPLQTAEQLASRLPPHLQALRSGSSSPVPIAASPMSNSPPSSPEKETAHPAVNGSGSGSGSGMLSMTPTGERRGSAASVAGGIGGFGGELASTGTPILVNPRCSGYFVEPLTWMEPVLRTGNISGKLICPNEKCGAKIGNFDWAGVQCGCKEWVTPGFCISRSKVDEVW</sequence>
<feature type="region of interest" description="Disordered" evidence="5">
    <location>
        <begin position="1"/>
        <end position="24"/>
    </location>
</feature>
<dbReference type="PROSITE" id="PS50056">
    <property type="entry name" value="TYR_PHOSPHATASE_2"/>
    <property type="match status" value="1"/>
</dbReference>
<dbReference type="AlphaFoldDB" id="A0AA38LS18"/>
<proteinExistence type="inferred from homology"/>
<protein>
    <recommendedName>
        <fullName evidence="2">protein-tyrosine-phosphatase</fullName>
        <ecNumber evidence="2">3.1.3.48</ecNumber>
    </recommendedName>
</protein>
<evidence type="ECO:0000313" key="8">
    <source>
        <dbReference type="EMBL" id="KAI9632039.1"/>
    </source>
</evidence>
<comment type="caution">
    <text evidence="8">The sequence shown here is derived from an EMBL/GenBank/DDBJ whole genome shotgun (WGS) entry which is preliminary data.</text>
</comment>
<dbReference type="RefSeq" id="XP_052941816.1">
    <property type="nucleotide sequence ID" value="XM_053086410.1"/>
</dbReference>
<feature type="domain" description="Tyrosine-protein phosphatase" evidence="6">
    <location>
        <begin position="104"/>
        <end position="276"/>
    </location>
</feature>
<feature type="region of interest" description="Disordered" evidence="5">
    <location>
        <begin position="65"/>
        <end position="95"/>
    </location>
</feature>
<dbReference type="PANTHER" id="PTHR45848:SF4">
    <property type="entry name" value="DUAL SPECIFICITY PROTEIN PHOSPHATASE 12"/>
    <property type="match status" value="1"/>
</dbReference>
<feature type="region of interest" description="Disordered" evidence="5">
    <location>
        <begin position="380"/>
        <end position="444"/>
    </location>
</feature>
<feature type="region of interest" description="Disordered" evidence="5">
    <location>
        <begin position="459"/>
        <end position="572"/>
    </location>
</feature>
<reference evidence="8" key="1">
    <citation type="journal article" date="2022" name="G3 (Bethesda)">
        <title>High quality genome of the basidiomycete yeast Dioszegia hungarica PDD-24b-2 isolated from cloud water.</title>
        <authorList>
            <person name="Jarrige D."/>
            <person name="Haridas S."/>
            <person name="Bleykasten-Grosshans C."/>
            <person name="Joly M."/>
            <person name="Nadalig T."/>
            <person name="Sancelme M."/>
            <person name="Vuilleumier S."/>
            <person name="Grigoriev I.V."/>
            <person name="Amato P."/>
            <person name="Bringel F."/>
        </authorList>
    </citation>
    <scope>NUCLEOTIDE SEQUENCE</scope>
    <source>
        <strain evidence="8">PDD-24b-2</strain>
    </source>
</reference>
<organism evidence="8 9">
    <name type="scientific">Dioszegia hungarica</name>
    <dbReference type="NCBI Taxonomy" id="4972"/>
    <lineage>
        <taxon>Eukaryota</taxon>
        <taxon>Fungi</taxon>
        <taxon>Dikarya</taxon>
        <taxon>Basidiomycota</taxon>
        <taxon>Agaricomycotina</taxon>
        <taxon>Tremellomycetes</taxon>
        <taxon>Tremellales</taxon>
        <taxon>Bulleribasidiaceae</taxon>
        <taxon>Dioszegia</taxon>
    </lineage>
</organism>
<comment type="similarity">
    <text evidence="1">Belongs to the protein-tyrosine phosphatase family. Non-receptor class dual specificity subfamily.</text>
</comment>
<dbReference type="Proteomes" id="UP001164286">
    <property type="component" value="Unassembled WGS sequence"/>
</dbReference>
<feature type="compositionally biased region" description="Polar residues" evidence="5">
    <location>
        <begin position="405"/>
        <end position="435"/>
    </location>
</feature>
<evidence type="ECO:0000256" key="2">
    <source>
        <dbReference type="ARBA" id="ARBA00013064"/>
    </source>
</evidence>
<dbReference type="InterPro" id="IPR020422">
    <property type="entry name" value="TYR_PHOSPHATASE_DUAL_dom"/>
</dbReference>
<feature type="domain" description="Tyrosine specific protein phosphatases" evidence="7">
    <location>
        <begin position="202"/>
        <end position="255"/>
    </location>
</feature>
<name>A0AA38LS18_9TREE</name>
<dbReference type="SUPFAM" id="SSF52799">
    <property type="entry name" value="(Phosphotyrosine protein) phosphatases II"/>
    <property type="match status" value="1"/>
</dbReference>
<evidence type="ECO:0000259" key="6">
    <source>
        <dbReference type="PROSITE" id="PS50054"/>
    </source>
</evidence>
<dbReference type="PANTHER" id="PTHR45848">
    <property type="entry name" value="DUAL SPECIFICITY PROTEIN PHOSPHATASE 12 FAMILY MEMBER"/>
    <property type="match status" value="1"/>
</dbReference>
<dbReference type="Gene3D" id="3.90.190.10">
    <property type="entry name" value="Protein tyrosine phosphatase superfamily"/>
    <property type="match status" value="1"/>
</dbReference>